<accession>A0A3D1JG58</accession>
<evidence type="ECO:0000313" key="2">
    <source>
        <dbReference type="Proteomes" id="UP000264141"/>
    </source>
</evidence>
<sequence>MNMSGHKRATVTISQEEYRRLYEAEQRNYFDLLAIPDDIASQSRLEQESQITRVYDELVSRQKKYEQFLKLMDERIQEVELTTAQQLLDTQADVFSHFINESEGWFLETHKKIEQYQQEFSQRIEIEHARFRHEFLKHQKALQKIEDFKHSTQQLALDWINNTQDLIHFIDREYPPEIVDLTIETSMLQQAIENFQNGLFESCIALCQSTFYQLSRQRVQAEKKINLLQTLTLTVEQSLTLLIERINSNRYVQAIDQEGNFLETTIDVDYWSSGKLSELLNEVQNVYTEIQHHPYSLSENNLAEILEKRTPEWSSLLVEIVHEARRTALNAQIRYSLAHLILESALTQGYRPVTGEYEEKDYRKGYIARAIGIDGSEIRIKIDTLENLSFSMSLENSPGSHISEEEMKQRMMELIHSVSHSGFNLEKIEAVQLRPEPTEEEFAKPIRVRQSVNR</sequence>
<gene>
    <name evidence="1" type="ORF">DEQ80_05105</name>
</gene>
<name>A0A3D1JG58_9CHLR</name>
<reference evidence="1 2" key="1">
    <citation type="journal article" date="2018" name="Nat. Biotechnol.">
        <title>A standardized bacterial taxonomy based on genome phylogeny substantially revises the tree of life.</title>
        <authorList>
            <person name="Parks D.H."/>
            <person name="Chuvochina M."/>
            <person name="Waite D.W."/>
            <person name="Rinke C."/>
            <person name="Skarshewski A."/>
            <person name="Chaumeil P.A."/>
            <person name="Hugenholtz P."/>
        </authorList>
    </citation>
    <scope>NUCLEOTIDE SEQUENCE [LARGE SCALE GENOMIC DNA]</scope>
    <source>
        <strain evidence="1">UBA8781</strain>
    </source>
</reference>
<dbReference type="EMBL" id="DPBP01000022">
    <property type="protein sequence ID" value="HCE17217.1"/>
    <property type="molecule type" value="Genomic_DNA"/>
</dbReference>
<comment type="caution">
    <text evidence="1">The sequence shown here is derived from an EMBL/GenBank/DDBJ whole genome shotgun (WGS) entry which is preliminary data.</text>
</comment>
<proteinExistence type="predicted"/>
<evidence type="ECO:0000313" key="1">
    <source>
        <dbReference type="EMBL" id="HCE17217.1"/>
    </source>
</evidence>
<dbReference type="Proteomes" id="UP000264141">
    <property type="component" value="Unassembled WGS sequence"/>
</dbReference>
<dbReference type="STRING" id="229919.GCA_001050195_02085"/>
<protein>
    <submittedName>
        <fullName evidence="1">Uncharacterized protein</fullName>
    </submittedName>
</protein>
<dbReference type="AlphaFoldDB" id="A0A3D1JG58"/>
<organism evidence="1 2">
    <name type="scientific">Anaerolinea thermolimosa</name>
    <dbReference type="NCBI Taxonomy" id="229919"/>
    <lineage>
        <taxon>Bacteria</taxon>
        <taxon>Bacillati</taxon>
        <taxon>Chloroflexota</taxon>
        <taxon>Anaerolineae</taxon>
        <taxon>Anaerolineales</taxon>
        <taxon>Anaerolineaceae</taxon>
        <taxon>Anaerolinea</taxon>
    </lineage>
</organism>